<dbReference type="CTD" id="44021"/>
<dbReference type="GO" id="GO:0140570">
    <property type="term" value="P:extraction of mislocalized protein from mitochondrial outer membrane"/>
    <property type="evidence" value="ECO:0007669"/>
    <property type="project" value="TreeGrafter"/>
</dbReference>
<reference evidence="9" key="1">
    <citation type="submission" date="2025-08" db="UniProtKB">
        <authorList>
            <consortium name="RefSeq"/>
        </authorList>
    </citation>
    <scope>IDENTIFICATION</scope>
    <source>
        <tissue evidence="9">Whole body</tissue>
    </source>
</reference>
<dbReference type="PANTHER" id="PTHR45644">
    <property type="entry name" value="AAA ATPASE, PUTATIVE (AFU_ORTHOLOGUE AFUA_2G12920)-RELATED-RELATED"/>
    <property type="match status" value="1"/>
</dbReference>
<feature type="domain" description="AAA+ ATPase" evidence="7">
    <location>
        <begin position="120"/>
        <end position="260"/>
    </location>
</feature>
<evidence type="ECO:0000256" key="1">
    <source>
        <dbReference type="ARBA" id="ARBA00004572"/>
    </source>
</evidence>
<dbReference type="InterPro" id="IPR027417">
    <property type="entry name" value="P-loop_NTPase"/>
</dbReference>
<evidence type="ECO:0000313" key="8">
    <source>
        <dbReference type="Proteomes" id="UP000694846"/>
    </source>
</evidence>
<dbReference type="RefSeq" id="XP_025411202.1">
    <property type="nucleotide sequence ID" value="XM_025555417.1"/>
</dbReference>
<name>A0A8B8FKQ9_9HEMI</name>
<gene>
    <name evidence="9" type="primary">LOC112684099</name>
</gene>
<evidence type="ECO:0000256" key="5">
    <source>
        <dbReference type="ARBA" id="ARBA00023128"/>
    </source>
</evidence>
<comment type="subcellular location">
    <subcellularLocation>
        <location evidence="1">Mitochondrion outer membrane</location>
        <topology evidence="1">Single-pass membrane protein</topology>
    </subcellularLocation>
</comment>
<dbReference type="Proteomes" id="UP000694846">
    <property type="component" value="Unplaced"/>
</dbReference>
<dbReference type="Pfam" id="PF17862">
    <property type="entry name" value="AAA_lid_3"/>
    <property type="match status" value="1"/>
</dbReference>
<dbReference type="Gene3D" id="1.10.8.60">
    <property type="match status" value="1"/>
</dbReference>
<dbReference type="InterPro" id="IPR051701">
    <property type="entry name" value="Mito_OM_Translocase_MSP1"/>
</dbReference>
<dbReference type="SMART" id="SM00382">
    <property type="entry name" value="AAA"/>
    <property type="match status" value="1"/>
</dbReference>
<organism evidence="8 9">
    <name type="scientific">Sipha flava</name>
    <name type="common">yellow sugarcane aphid</name>
    <dbReference type="NCBI Taxonomy" id="143950"/>
    <lineage>
        <taxon>Eukaryota</taxon>
        <taxon>Metazoa</taxon>
        <taxon>Ecdysozoa</taxon>
        <taxon>Arthropoda</taxon>
        <taxon>Hexapoda</taxon>
        <taxon>Insecta</taxon>
        <taxon>Pterygota</taxon>
        <taxon>Neoptera</taxon>
        <taxon>Paraneoptera</taxon>
        <taxon>Hemiptera</taxon>
        <taxon>Sternorrhyncha</taxon>
        <taxon>Aphidomorpha</taxon>
        <taxon>Aphidoidea</taxon>
        <taxon>Aphididae</taxon>
        <taxon>Sipha</taxon>
    </lineage>
</organism>
<protein>
    <submittedName>
        <fullName evidence="9">ATPase family AAA domain-containing protein 1-B</fullName>
    </submittedName>
</protein>
<dbReference type="SUPFAM" id="SSF52540">
    <property type="entry name" value="P-loop containing nucleoside triphosphate hydrolases"/>
    <property type="match status" value="1"/>
</dbReference>
<dbReference type="OrthoDB" id="10254455at2759"/>
<comment type="similarity">
    <text evidence="6">Belongs to the AAA ATPase family.</text>
</comment>
<keyword evidence="3" id="KW-0472">Membrane</keyword>
<dbReference type="FunFam" id="3.40.50.300:FF:000538">
    <property type="entry name" value="ATPase family AAA domain-containing protein 1"/>
    <property type="match status" value="1"/>
</dbReference>
<keyword evidence="8" id="KW-1185">Reference proteome</keyword>
<dbReference type="GO" id="GO:0016887">
    <property type="term" value="F:ATP hydrolysis activity"/>
    <property type="evidence" value="ECO:0007669"/>
    <property type="project" value="InterPro"/>
</dbReference>
<dbReference type="Gene3D" id="3.40.50.300">
    <property type="entry name" value="P-loop containing nucleotide triphosphate hydrolases"/>
    <property type="match status" value="1"/>
</dbReference>
<dbReference type="GO" id="GO:0005741">
    <property type="term" value="C:mitochondrial outer membrane"/>
    <property type="evidence" value="ECO:0007669"/>
    <property type="project" value="UniProtKB-SubCell"/>
</dbReference>
<dbReference type="GO" id="GO:0005524">
    <property type="term" value="F:ATP binding"/>
    <property type="evidence" value="ECO:0007669"/>
    <property type="project" value="UniProtKB-KW"/>
</dbReference>
<sequence>MKMEMNRNEIISLVLRMTLLSTCAYFGTKWLIGQIDPTNQQKKRSKQTALNKLRSLGLEKVKNLTDHELMIASHLVNPYDITVSWNNIAGLNQVIDEIKETVIFPVQRKELLRNSVLTKPPKGVLLHGPPGCGKTMIAKATAREAGMNFLYLDVSLLTDKWYGESQKLAGAVFSLAQKLQPCIIFIDEIDSFLRSRTQHDHEATAMMKAQFMMLWDGLSTDPENTVIVMGATNRPKDLDPAILRRMPATFEISLPDEQQRKDILSLVLKTEQCATDVDLHKLAITTNGFSGSDLQELCRIASLLRIKDLIKEEELQKCSSNSIDSSGLNSLRPISMDDLVASVSKMKASKVVSVTQSRF</sequence>
<keyword evidence="5" id="KW-0496">Mitochondrion</keyword>
<proteinExistence type="inferred from homology"/>
<dbReference type="PANTHER" id="PTHR45644:SF3">
    <property type="entry name" value="FI08533P-RELATED"/>
    <property type="match status" value="1"/>
</dbReference>
<accession>A0A8B8FKQ9</accession>
<evidence type="ECO:0000259" key="7">
    <source>
        <dbReference type="SMART" id="SM00382"/>
    </source>
</evidence>
<keyword evidence="4 6" id="KW-0067">ATP-binding</keyword>
<dbReference type="InterPro" id="IPR003960">
    <property type="entry name" value="ATPase_AAA_CS"/>
</dbReference>
<dbReference type="PROSITE" id="PS00674">
    <property type="entry name" value="AAA"/>
    <property type="match status" value="1"/>
</dbReference>
<dbReference type="CDD" id="cd19520">
    <property type="entry name" value="RecA-like_ATAD1"/>
    <property type="match status" value="1"/>
</dbReference>
<evidence type="ECO:0000313" key="9">
    <source>
        <dbReference type="RefSeq" id="XP_025411202.1"/>
    </source>
</evidence>
<evidence type="ECO:0000256" key="6">
    <source>
        <dbReference type="RuleBase" id="RU003651"/>
    </source>
</evidence>
<evidence type="ECO:0000256" key="3">
    <source>
        <dbReference type="ARBA" id="ARBA00022787"/>
    </source>
</evidence>
<dbReference type="InterPro" id="IPR041569">
    <property type="entry name" value="AAA_lid_3"/>
</dbReference>
<dbReference type="InterPro" id="IPR003593">
    <property type="entry name" value="AAA+_ATPase"/>
</dbReference>
<dbReference type="Pfam" id="PF00004">
    <property type="entry name" value="AAA"/>
    <property type="match status" value="1"/>
</dbReference>
<evidence type="ECO:0000256" key="2">
    <source>
        <dbReference type="ARBA" id="ARBA00022741"/>
    </source>
</evidence>
<keyword evidence="3" id="KW-1000">Mitochondrion outer membrane</keyword>
<evidence type="ECO:0000256" key="4">
    <source>
        <dbReference type="ARBA" id="ARBA00022840"/>
    </source>
</evidence>
<dbReference type="AlphaFoldDB" id="A0A8B8FKQ9"/>
<dbReference type="GeneID" id="112684099"/>
<keyword evidence="2 6" id="KW-0547">Nucleotide-binding</keyword>
<dbReference type="InterPro" id="IPR003959">
    <property type="entry name" value="ATPase_AAA_core"/>
</dbReference>